<dbReference type="AlphaFoldDB" id="A0AA89C858"/>
<dbReference type="GO" id="GO:0000122">
    <property type="term" value="P:negative regulation of transcription by RNA polymerase II"/>
    <property type="evidence" value="ECO:0007669"/>
    <property type="project" value="InterPro"/>
</dbReference>
<dbReference type="PANTHER" id="PTHR11723:SF17">
    <property type="entry name" value="PROTEIN EXTRA-MACROCHAETAE"/>
    <property type="match status" value="1"/>
</dbReference>
<dbReference type="GO" id="GO:0046983">
    <property type="term" value="F:protein dimerization activity"/>
    <property type="evidence" value="ECO:0007669"/>
    <property type="project" value="InterPro"/>
</dbReference>
<dbReference type="EMBL" id="VSWD01000005">
    <property type="protein sequence ID" value="KAK3103428.1"/>
    <property type="molecule type" value="Genomic_DNA"/>
</dbReference>
<sequence length="133" mass="15543">MVQMKSKLSRRQSPTQSVAKKHLKMHLKRIRNREYSRLRDMVPSIATKDKVSKVTVIEEAVKYIDELHKALFERLQSKGLQNAPSSEDDVKDFIQNMMPPNLFSRTDSTPCQFEKQQRVPSYLLQRKHKGSSK</sequence>
<proteinExistence type="predicted"/>
<dbReference type="SUPFAM" id="SSF47459">
    <property type="entry name" value="HLH, helix-loop-helix DNA-binding domain"/>
    <property type="match status" value="1"/>
</dbReference>
<gene>
    <name evidence="8" type="ORF">FSP39_019137</name>
</gene>
<evidence type="ECO:0000256" key="6">
    <source>
        <dbReference type="SAM" id="MobiDB-lite"/>
    </source>
</evidence>
<comment type="subcellular location">
    <subcellularLocation>
        <location evidence="1">Nucleus</location>
    </subcellularLocation>
</comment>
<accession>A0AA89C858</accession>
<dbReference type="InterPro" id="IPR036638">
    <property type="entry name" value="HLH_DNA-bd_sf"/>
</dbReference>
<dbReference type="PROSITE" id="PS50888">
    <property type="entry name" value="BHLH"/>
    <property type="match status" value="1"/>
</dbReference>
<keyword evidence="2" id="KW-0678">Repressor</keyword>
<dbReference type="PANTHER" id="PTHR11723">
    <property type="entry name" value="DNA-BINDING PROTEIN INHIBITOR"/>
    <property type="match status" value="1"/>
</dbReference>
<keyword evidence="9" id="KW-1185">Reference proteome</keyword>
<dbReference type="InterPro" id="IPR026052">
    <property type="entry name" value="DNA-bd_prot-inh"/>
</dbReference>
<dbReference type="Proteomes" id="UP001186944">
    <property type="component" value="Unassembled WGS sequence"/>
</dbReference>
<organism evidence="8 9">
    <name type="scientific">Pinctada imbricata</name>
    <name type="common">Atlantic pearl-oyster</name>
    <name type="synonym">Pinctada martensii</name>
    <dbReference type="NCBI Taxonomy" id="66713"/>
    <lineage>
        <taxon>Eukaryota</taxon>
        <taxon>Metazoa</taxon>
        <taxon>Spiralia</taxon>
        <taxon>Lophotrochozoa</taxon>
        <taxon>Mollusca</taxon>
        <taxon>Bivalvia</taxon>
        <taxon>Autobranchia</taxon>
        <taxon>Pteriomorphia</taxon>
        <taxon>Pterioida</taxon>
        <taxon>Pterioidea</taxon>
        <taxon>Pteriidae</taxon>
        <taxon>Pinctada</taxon>
    </lineage>
</organism>
<keyword evidence="3" id="KW-0805">Transcription regulation</keyword>
<keyword evidence="5" id="KW-0539">Nucleus</keyword>
<reference evidence="8" key="1">
    <citation type="submission" date="2019-08" db="EMBL/GenBank/DDBJ databases">
        <title>The improved chromosome-level genome for the pearl oyster Pinctada fucata martensii using PacBio sequencing and Hi-C.</title>
        <authorList>
            <person name="Zheng Z."/>
        </authorList>
    </citation>
    <scope>NUCLEOTIDE SEQUENCE</scope>
    <source>
        <strain evidence="8">ZZ-2019</strain>
        <tissue evidence="8">Adductor muscle</tissue>
    </source>
</reference>
<keyword evidence="4" id="KW-0804">Transcription</keyword>
<dbReference type="CDD" id="cd11442">
    <property type="entry name" value="bHLH_AtPRE_like"/>
    <property type="match status" value="1"/>
</dbReference>
<comment type="caution">
    <text evidence="8">The sequence shown here is derived from an EMBL/GenBank/DDBJ whole genome shotgun (WGS) entry which is preliminary data.</text>
</comment>
<protein>
    <recommendedName>
        <fullName evidence="7">BHLH domain-containing protein</fullName>
    </recommendedName>
</protein>
<name>A0AA89C858_PINIB</name>
<feature type="region of interest" description="Disordered" evidence="6">
    <location>
        <begin position="1"/>
        <end position="26"/>
    </location>
</feature>
<dbReference type="GO" id="GO:0005634">
    <property type="term" value="C:nucleus"/>
    <property type="evidence" value="ECO:0007669"/>
    <property type="project" value="UniProtKB-SubCell"/>
</dbReference>
<dbReference type="InterPro" id="IPR011598">
    <property type="entry name" value="bHLH_dom"/>
</dbReference>
<dbReference type="GO" id="GO:0005737">
    <property type="term" value="C:cytoplasm"/>
    <property type="evidence" value="ECO:0007669"/>
    <property type="project" value="InterPro"/>
</dbReference>
<dbReference type="GO" id="GO:0030154">
    <property type="term" value="P:cell differentiation"/>
    <property type="evidence" value="ECO:0007669"/>
    <property type="project" value="TreeGrafter"/>
</dbReference>
<evidence type="ECO:0000313" key="8">
    <source>
        <dbReference type="EMBL" id="KAK3103428.1"/>
    </source>
</evidence>
<evidence type="ECO:0000256" key="2">
    <source>
        <dbReference type="ARBA" id="ARBA00022491"/>
    </source>
</evidence>
<evidence type="ECO:0000256" key="3">
    <source>
        <dbReference type="ARBA" id="ARBA00023015"/>
    </source>
</evidence>
<feature type="domain" description="BHLH" evidence="7">
    <location>
        <begin position="15"/>
        <end position="67"/>
    </location>
</feature>
<feature type="region of interest" description="Disordered" evidence="6">
    <location>
        <begin position="98"/>
        <end position="133"/>
    </location>
</feature>
<dbReference type="Gene3D" id="4.10.280.10">
    <property type="entry name" value="Helix-loop-helix DNA-binding domain"/>
    <property type="match status" value="1"/>
</dbReference>
<evidence type="ECO:0000259" key="7">
    <source>
        <dbReference type="PROSITE" id="PS50888"/>
    </source>
</evidence>
<dbReference type="GO" id="GO:0032922">
    <property type="term" value="P:circadian regulation of gene expression"/>
    <property type="evidence" value="ECO:0007669"/>
    <property type="project" value="TreeGrafter"/>
</dbReference>
<evidence type="ECO:0000256" key="4">
    <source>
        <dbReference type="ARBA" id="ARBA00023163"/>
    </source>
</evidence>
<evidence type="ECO:0000313" key="9">
    <source>
        <dbReference type="Proteomes" id="UP001186944"/>
    </source>
</evidence>
<evidence type="ECO:0000256" key="5">
    <source>
        <dbReference type="ARBA" id="ARBA00023242"/>
    </source>
</evidence>
<evidence type="ECO:0000256" key="1">
    <source>
        <dbReference type="ARBA" id="ARBA00004123"/>
    </source>
</evidence>
<dbReference type="Pfam" id="PF00010">
    <property type="entry name" value="HLH"/>
    <property type="match status" value="1"/>
</dbReference>